<evidence type="ECO:0000313" key="3">
    <source>
        <dbReference type="Proteomes" id="UP000258309"/>
    </source>
</evidence>
<dbReference type="Gene3D" id="3.50.50.60">
    <property type="entry name" value="FAD/NAD(P)-binding domain"/>
    <property type="match status" value="2"/>
</dbReference>
<dbReference type="SUPFAM" id="SSF51905">
    <property type="entry name" value="FAD/NAD(P)-binding domain"/>
    <property type="match status" value="2"/>
</dbReference>
<dbReference type="PANTHER" id="PTHR42877:SF5">
    <property type="entry name" value="L-ORNITHINE N(5)-MONOOXYGENASE-RELATED"/>
    <property type="match status" value="1"/>
</dbReference>
<dbReference type="Proteomes" id="UP000258309">
    <property type="component" value="Unassembled WGS sequence"/>
</dbReference>
<gene>
    <name evidence="2" type="ORF">B7463_g4014</name>
</gene>
<dbReference type="AlphaFoldDB" id="A0A3E2HFZ8"/>
<feature type="non-terminal residue" evidence="2">
    <location>
        <position position="473"/>
    </location>
</feature>
<evidence type="ECO:0000313" key="2">
    <source>
        <dbReference type="EMBL" id="RFU32297.1"/>
    </source>
</evidence>
<organism evidence="2 3">
    <name type="scientific">Scytalidium lignicola</name>
    <name type="common">Hyphomycete</name>
    <dbReference type="NCBI Taxonomy" id="5539"/>
    <lineage>
        <taxon>Eukaryota</taxon>
        <taxon>Fungi</taxon>
        <taxon>Dikarya</taxon>
        <taxon>Ascomycota</taxon>
        <taxon>Pezizomycotina</taxon>
        <taxon>Leotiomycetes</taxon>
        <taxon>Leotiomycetes incertae sedis</taxon>
        <taxon>Scytalidium</taxon>
    </lineage>
</organism>
<comment type="caution">
    <text evidence="2">The sequence shown here is derived from an EMBL/GenBank/DDBJ whole genome shotgun (WGS) entry which is preliminary data.</text>
</comment>
<reference evidence="2 3" key="1">
    <citation type="submission" date="2018-05" db="EMBL/GenBank/DDBJ databases">
        <title>Draft genome sequence of Scytalidium lignicola DSM 105466, a ubiquitous saprotrophic fungus.</title>
        <authorList>
            <person name="Buettner E."/>
            <person name="Gebauer A.M."/>
            <person name="Hofrichter M."/>
            <person name="Liers C."/>
            <person name="Kellner H."/>
        </authorList>
    </citation>
    <scope>NUCLEOTIDE SEQUENCE [LARGE SCALE GENOMIC DNA]</scope>
    <source>
        <strain evidence="2 3">DSM 105466</strain>
    </source>
</reference>
<evidence type="ECO:0008006" key="4">
    <source>
        <dbReference type="Google" id="ProtNLM"/>
    </source>
</evidence>
<accession>A0A3E2HFZ8</accession>
<dbReference type="PANTHER" id="PTHR42877">
    <property type="entry name" value="L-ORNITHINE N(5)-MONOOXYGENASE-RELATED"/>
    <property type="match status" value="1"/>
</dbReference>
<proteinExistence type="inferred from homology"/>
<dbReference type="OMA" id="GENMFNG"/>
<feature type="non-terminal residue" evidence="2">
    <location>
        <position position="1"/>
    </location>
</feature>
<dbReference type="Pfam" id="PF13450">
    <property type="entry name" value="NAD_binding_8"/>
    <property type="match status" value="1"/>
</dbReference>
<dbReference type="InterPro" id="IPR036188">
    <property type="entry name" value="FAD/NAD-bd_sf"/>
</dbReference>
<keyword evidence="3" id="KW-1185">Reference proteome</keyword>
<protein>
    <recommendedName>
        <fullName evidence="4">Monooxygenase</fullName>
    </recommendedName>
</protein>
<dbReference type="InterPro" id="IPR051209">
    <property type="entry name" value="FAD-bind_Monooxygenase_sf"/>
</dbReference>
<dbReference type="EMBL" id="NCSJ02000057">
    <property type="protein sequence ID" value="RFU32297.1"/>
    <property type="molecule type" value="Genomic_DNA"/>
</dbReference>
<evidence type="ECO:0000256" key="1">
    <source>
        <dbReference type="ARBA" id="ARBA00010139"/>
    </source>
</evidence>
<dbReference type="OrthoDB" id="74360at2759"/>
<sequence>MTFKNAAVPSIDAIIIGAGPSGISMAHSLKHTLGFNNFTIYEKLDGPGGTWRTNTYPGCGCDVPTHLYSFSFNLNPEWSKELCDQEEILQYYEDMEATVDKFDLRPHMHFQVACLGATWLANKGKWEVHLHDLVTDIKYSRETNVFVSAVGGISEPRDVRFPGMEDFKGAMFHTARWDHSYNHKDKSMLGVPNGTMSDPTATSPASKDFASANDNLVATYMPGKSAEEKRLRVEADAKSYIYRMTPKKYHDFIVPDFPLGCKRRIFDPNYLEALHSENLSLVPEGIKMIDETGITSESGEHEDFDVIVLATGFKVTDFLTPMEIIGSTGVSLADQWKQCRGAQAYWGTYVHNFPNFGILFGPNTFPAHNSALFACEVQVSYVTNTLFRPLLSGSASIVEVKGSAEDFFANSVQLQLNGSVFSAGCSNWVADHEEKRYTDRVGEGSGGDEEEFVRGSWKDTLIVEKREGFAMAV</sequence>
<name>A0A3E2HFZ8_SCYLI</name>
<comment type="similarity">
    <text evidence="1">Belongs to the FAD-binding monooxygenase family.</text>
</comment>